<dbReference type="AlphaFoldDB" id="A0A1L3MVF6"/>
<evidence type="ECO:0000313" key="3">
    <source>
        <dbReference type="Proteomes" id="UP000181936"/>
    </source>
</evidence>
<keyword evidence="1" id="KW-1133">Transmembrane helix</keyword>
<organism evidence="2 3">
    <name type="scientific">Bacillus weihaiensis</name>
    <dbReference type="NCBI Taxonomy" id="1547283"/>
    <lineage>
        <taxon>Bacteria</taxon>
        <taxon>Bacillati</taxon>
        <taxon>Bacillota</taxon>
        <taxon>Bacilli</taxon>
        <taxon>Bacillales</taxon>
        <taxon>Bacillaceae</taxon>
        <taxon>Bacillus</taxon>
    </lineage>
</organism>
<keyword evidence="1" id="KW-0812">Transmembrane</keyword>
<feature type="transmembrane region" description="Helical" evidence="1">
    <location>
        <begin position="157"/>
        <end position="177"/>
    </location>
</feature>
<dbReference type="Proteomes" id="UP000181936">
    <property type="component" value="Chromosome"/>
</dbReference>
<dbReference type="KEGG" id="bwh:A9C19_17200"/>
<sequence>MFEISKDIKRNNLPEHIREGLAPISIFQIKFMIGVLTFFLLDFLIIIPLLYPTYKILLFVTLPLIGIINLWALSLLIRKREKTQMESLLFLGYLGVIGSFCYFVLAMKYNYMIGIQSPIYFISMFLIYLLFTVFFFRNEHKKYSSLQAIDKKKSPSWHYSLAVIAPGAGYIFTHYLMGLGSSLELTIMSVIYWGISVTYIFIFSRGLHKYLFIKKNIHLVRFADKELNHQIHLKSR</sequence>
<feature type="transmembrane region" description="Helical" evidence="1">
    <location>
        <begin position="183"/>
        <end position="204"/>
    </location>
</feature>
<dbReference type="EMBL" id="CP016020">
    <property type="protein sequence ID" value="APH06327.1"/>
    <property type="molecule type" value="Genomic_DNA"/>
</dbReference>
<accession>A0A1L3MVF6</accession>
<proteinExistence type="predicted"/>
<keyword evidence="1" id="KW-0472">Membrane</keyword>
<feature type="transmembrane region" description="Helical" evidence="1">
    <location>
        <begin position="119"/>
        <end position="136"/>
    </location>
</feature>
<feature type="transmembrane region" description="Helical" evidence="1">
    <location>
        <begin position="56"/>
        <end position="76"/>
    </location>
</feature>
<dbReference type="RefSeq" id="WP_072581127.1">
    <property type="nucleotide sequence ID" value="NZ_CP016020.1"/>
</dbReference>
<gene>
    <name evidence="2" type="ORF">A9C19_17200</name>
</gene>
<reference evidence="2 3" key="1">
    <citation type="journal article" date="2016" name="Sci. Rep.">
        <title>Complete genome sequence and transcriptomic analysis of a novel marine strain Bacillus weihaiensis reveals the mechanism of brown algae degradation.</title>
        <authorList>
            <person name="Zhu Y."/>
            <person name="Chen P."/>
            <person name="Bao Y."/>
            <person name="Men Y."/>
            <person name="Zeng Y."/>
            <person name="Yang J."/>
            <person name="Sun J."/>
            <person name="Sun Y."/>
        </authorList>
    </citation>
    <scope>NUCLEOTIDE SEQUENCE [LARGE SCALE GENOMIC DNA]</scope>
    <source>
        <strain evidence="2 3">Alg07</strain>
    </source>
</reference>
<feature type="transmembrane region" description="Helical" evidence="1">
    <location>
        <begin position="31"/>
        <end position="50"/>
    </location>
</feature>
<keyword evidence="3" id="KW-1185">Reference proteome</keyword>
<evidence type="ECO:0000313" key="2">
    <source>
        <dbReference type="EMBL" id="APH06327.1"/>
    </source>
</evidence>
<name>A0A1L3MVF6_9BACI</name>
<dbReference type="OrthoDB" id="2847560at2"/>
<protein>
    <submittedName>
        <fullName evidence="2">Uncharacterized protein</fullName>
    </submittedName>
</protein>
<evidence type="ECO:0000256" key="1">
    <source>
        <dbReference type="SAM" id="Phobius"/>
    </source>
</evidence>
<feature type="transmembrane region" description="Helical" evidence="1">
    <location>
        <begin position="88"/>
        <end position="107"/>
    </location>
</feature>